<protein>
    <recommendedName>
        <fullName evidence="3">SHSP domain-containing protein</fullName>
    </recommendedName>
</protein>
<dbReference type="GO" id="GO:0051082">
    <property type="term" value="F:unfolded protein binding"/>
    <property type="evidence" value="ECO:0007669"/>
    <property type="project" value="TreeGrafter"/>
</dbReference>
<dbReference type="Gene3D" id="2.60.40.790">
    <property type="match status" value="1"/>
</dbReference>
<keyword evidence="5" id="KW-1185">Reference proteome</keyword>
<dbReference type="Pfam" id="PF00011">
    <property type="entry name" value="HSP20"/>
    <property type="match status" value="1"/>
</dbReference>
<comment type="similarity">
    <text evidence="1 2">Belongs to the small heat shock protein (HSP20) family.</text>
</comment>
<dbReference type="EMBL" id="BTRK01000003">
    <property type="protein sequence ID" value="GMR40169.1"/>
    <property type="molecule type" value="Genomic_DNA"/>
</dbReference>
<dbReference type="PANTHER" id="PTHR45640">
    <property type="entry name" value="HEAT SHOCK PROTEIN HSP-12.2-RELATED"/>
    <property type="match status" value="1"/>
</dbReference>
<dbReference type="GO" id="GO:0005634">
    <property type="term" value="C:nucleus"/>
    <property type="evidence" value="ECO:0007669"/>
    <property type="project" value="TreeGrafter"/>
</dbReference>
<dbReference type="SUPFAM" id="SSF49764">
    <property type="entry name" value="HSP20-like chaperones"/>
    <property type="match status" value="1"/>
</dbReference>
<dbReference type="InterPro" id="IPR008978">
    <property type="entry name" value="HSP20-like_chaperone"/>
</dbReference>
<dbReference type="AlphaFoldDB" id="A0AAN4ZIT2"/>
<dbReference type="PANTHER" id="PTHR45640:SF32">
    <property type="entry name" value="STRESS-INDUCED PROTEIN 1"/>
    <property type="match status" value="1"/>
</dbReference>
<sequence>WHREQNSCCHIFRMRTAIDPSPNIGSTIGKIENSRDEFEVSVNVSHCNPGEIKVNLAGNELRIEGNCEENDKHGTIKKSFVRTFILPDDVNLDYVRSSYFTKYGRLIIEARKNENPPNRAIPVEKTDLRMKIEDLAIDPSLFIGSTIGEIENSKDKFAVSVNVWHCKHEEMKVNLDGNKLKIE</sequence>
<organism evidence="4 5">
    <name type="scientific">Pristionchus mayeri</name>
    <dbReference type="NCBI Taxonomy" id="1317129"/>
    <lineage>
        <taxon>Eukaryota</taxon>
        <taxon>Metazoa</taxon>
        <taxon>Ecdysozoa</taxon>
        <taxon>Nematoda</taxon>
        <taxon>Chromadorea</taxon>
        <taxon>Rhabditida</taxon>
        <taxon>Rhabditina</taxon>
        <taxon>Diplogasteromorpha</taxon>
        <taxon>Diplogasteroidea</taxon>
        <taxon>Neodiplogasteridae</taxon>
        <taxon>Pristionchus</taxon>
    </lineage>
</organism>
<accession>A0AAN4ZIT2</accession>
<feature type="non-terminal residue" evidence="4">
    <location>
        <position position="183"/>
    </location>
</feature>
<dbReference type="GO" id="GO:0042026">
    <property type="term" value="P:protein refolding"/>
    <property type="evidence" value="ECO:0007669"/>
    <property type="project" value="TreeGrafter"/>
</dbReference>
<gene>
    <name evidence="4" type="ORF">PMAYCL1PPCAC_10364</name>
</gene>
<dbReference type="InterPro" id="IPR002068">
    <property type="entry name" value="A-crystallin/Hsp20_dom"/>
</dbReference>
<dbReference type="Proteomes" id="UP001328107">
    <property type="component" value="Unassembled WGS sequence"/>
</dbReference>
<evidence type="ECO:0000259" key="3">
    <source>
        <dbReference type="PROSITE" id="PS01031"/>
    </source>
</evidence>
<dbReference type="PRINTS" id="PR00299">
    <property type="entry name" value="ACRYSTALLIN"/>
</dbReference>
<dbReference type="GO" id="GO:0036498">
    <property type="term" value="P:IRE1-mediated unfolded protein response"/>
    <property type="evidence" value="ECO:0007669"/>
    <property type="project" value="TreeGrafter"/>
</dbReference>
<dbReference type="CDD" id="cd06526">
    <property type="entry name" value="metazoan_ACD"/>
    <property type="match status" value="1"/>
</dbReference>
<name>A0AAN4ZIT2_9BILA</name>
<feature type="non-terminal residue" evidence="4">
    <location>
        <position position="1"/>
    </location>
</feature>
<dbReference type="PROSITE" id="PS01031">
    <property type="entry name" value="SHSP"/>
    <property type="match status" value="1"/>
</dbReference>
<reference evidence="5" key="1">
    <citation type="submission" date="2022-10" db="EMBL/GenBank/DDBJ databases">
        <title>Genome assembly of Pristionchus species.</title>
        <authorList>
            <person name="Yoshida K."/>
            <person name="Sommer R.J."/>
        </authorList>
    </citation>
    <scope>NUCLEOTIDE SEQUENCE [LARGE SCALE GENOMIC DNA]</scope>
    <source>
        <strain evidence="5">RS5460</strain>
    </source>
</reference>
<evidence type="ECO:0000256" key="1">
    <source>
        <dbReference type="PROSITE-ProRule" id="PRU00285"/>
    </source>
</evidence>
<proteinExistence type="inferred from homology"/>
<evidence type="ECO:0000313" key="5">
    <source>
        <dbReference type="Proteomes" id="UP001328107"/>
    </source>
</evidence>
<evidence type="ECO:0000256" key="2">
    <source>
        <dbReference type="RuleBase" id="RU003616"/>
    </source>
</evidence>
<feature type="domain" description="SHSP" evidence="3">
    <location>
        <begin position="19"/>
        <end position="126"/>
    </location>
</feature>
<comment type="caution">
    <text evidence="4">The sequence shown here is derived from an EMBL/GenBank/DDBJ whole genome shotgun (WGS) entry which is preliminary data.</text>
</comment>
<dbReference type="GO" id="GO:0005737">
    <property type="term" value="C:cytoplasm"/>
    <property type="evidence" value="ECO:0007669"/>
    <property type="project" value="TreeGrafter"/>
</dbReference>
<dbReference type="InterPro" id="IPR001436">
    <property type="entry name" value="Alpha-crystallin/sHSP_animal"/>
</dbReference>
<evidence type="ECO:0000313" key="4">
    <source>
        <dbReference type="EMBL" id="GMR40169.1"/>
    </source>
</evidence>
<dbReference type="GO" id="GO:0009408">
    <property type="term" value="P:response to heat"/>
    <property type="evidence" value="ECO:0007669"/>
    <property type="project" value="TreeGrafter"/>
</dbReference>